<feature type="compositionally biased region" description="Low complexity" evidence="4">
    <location>
        <begin position="207"/>
        <end position="222"/>
    </location>
</feature>
<dbReference type="RefSeq" id="NP_492633.1">
    <property type="nucleotide sequence ID" value="NM_060232.4"/>
</dbReference>
<evidence type="ECO:0000256" key="3">
    <source>
        <dbReference type="PROSITE-ProRule" id="PRU00175"/>
    </source>
</evidence>
<dbReference type="GeneID" id="172854"/>
<dbReference type="WormBase" id="T24D1.3">
    <property type="protein sequence ID" value="CE14166"/>
    <property type="gene ID" value="WBGene00011986"/>
</dbReference>
<feature type="compositionally biased region" description="Pro residues" evidence="4">
    <location>
        <begin position="67"/>
        <end position="79"/>
    </location>
</feature>
<dbReference type="OrthoDB" id="5876710at2759"/>
<sequence>MPSPARRSRRRRSSLLNFSFSEVDLEQQRRALEMFEQQMNDQAFAQLIHDHDVQHINNDANQVPAAPNTPPVPVPPPVQQPQASPNASPVSVLRRRRYANPEQERFGDISRRIHNPANQIPAAPNTQPEVPPTVQQPESSSQERASPTSPEITIFSTGLLGLRRRSSARISIRMSATAQTNLPITPIRRRRGRAVSPILEIEFENLSSSSSGTSGDSGNHSSPTNTNDQSFIGDDARTYDQEHVPIDFEGPSTSTGITDRHPRRRNQDGSHGECTMCFEVPVSPLGCNNCLQIIGCEECVDIWYRSSSKPSCPLCRRKWARKPDVSKMSVISVRKQSSLRRSKRRITSK</sequence>
<feature type="compositionally biased region" description="Low complexity" evidence="4">
    <location>
        <begin position="126"/>
        <end position="138"/>
    </location>
</feature>
<dbReference type="PaxDb" id="6239-T24D1.3"/>
<dbReference type="AGR" id="WB:WBGene00011986"/>
<name>O02333_CAEEL</name>
<dbReference type="eggNOG" id="ENOG502SF7S">
    <property type="taxonomic scope" value="Eukaryota"/>
</dbReference>
<dbReference type="Gene3D" id="3.30.40.10">
    <property type="entry name" value="Zinc/RING finger domain, C3HC4 (zinc finger)"/>
    <property type="match status" value="1"/>
</dbReference>
<feature type="compositionally biased region" description="Basic and acidic residues" evidence="4">
    <location>
        <begin position="102"/>
        <end position="111"/>
    </location>
</feature>
<dbReference type="Bgee" id="WBGene00011986">
    <property type="expression patterns" value="Expressed in germ line (C elegans) and 3 other cell types or tissues"/>
</dbReference>
<dbReference type="PANTHER" id="PTHR21578">
    <property type="entry name" value="PROTEIN CBG03826"/>
    <property type="match status" value="1"/>
</dbReference>
<keyword evidence="7" id="KW-1185">Reference proteome</keyword>
<dbReference type="CTD" id="172854"/>
<dbReference type="GO" id="GO:0008270">
    <property type="term" value="F:zinc ion binding"/>
    <property type="evidence" value="ECO:0007669"/>
    <property type="project" value="UniProtKB-KW"/>
</dbReference>
<evidence type="ECO:0000256" key="1">
    <source>
        <dbReference type="ARBA" id="ARBA00022771"/>
    </source>
</evidence>
<dbReference type="KEGG" id="cel:CELE_T24D1.3"/>
<keyword evidence="1 3" id="KW-0863">Zinc-finger</keyword>
<feature type="region of interest" description="Disordered" evidence="4">
    <location>
        <begin position="206"/>
        <end position="233"/>
    </location>
</feature>
<evidence type="ECO:0000313" key="7">
    <source>
        <dbReference type="Proteomes" id="UP000001940"/>
    </source>
</evidence>
<feature type="region of interest" description="Disordered" evidence="4">
    <location>
        <begin position="245"/>
        <end position="270"/>
    </location>
</feature>
<dbReference type="InterPro" id="IPR001841">
    <property type="entry name" value="Znf_RING"/>
</dbReference>
<reference evidence="6 7" key="1">
    <citation type="journal article" date="1998" name="Science">
        <title>Genome sequence of the nematode C. elegans: a platform for investigating biology.</title>
        <authorList>
            <consortium name="The C. elegans sequencing consortium"/>
            <person name="Sulson J.E."/>
            <person name="Waterston R."/>
        </authorList>
    </citation>
    <scope>NUCLEOTIDE SEQUENCE [LARGE SCALE GENOMIC DNA]</scope>
    <source>
        <strain evidence="6 7">Bristol N2</strain>
    </source>
</reference>
<evidence type="ECO:0000259" key="5">
    <source>
        <dbReference type="PROSITE" id="PS50089"/>
    </source>
</evidence>
<organism evidence="6 7">
    <name type="scientific">Caenorhabditis elegans</name>
    <dbReference type="NCBI Taxonomy" id="6239"/>
    <lineage>
        <taxon>Eukaryota</taxon>
        <taxon>Metazoa</taxon>
        <taxon>Ecdysozoa</taxon>
        <taxon>Nematoda</taxon>
        <taxon>Chromadorea</taxon>
        <taxon>Rhabditida</taxon>
        <taxon>Rhabditina</taxon>
        <taxon>Rhabditomorpha</taxon>
        <taxon>Rhabditoidea</taxon>
        <taxon>Rhabditidae</taxon>
        <taxon>Peloderinae</taxon>
        <taxon>Caenorhabditis</taxon>
    </lineage>
</organism>
<feature type="compositionally biased region" description="Polar residues" evidence="4">
    <location>
        <begin position="139"/>
        <end position="155"/>
    </location>
</feature>
<keyword evidence="1 3" id="KW-0479">Metal-binding</keyword>
<dbReference type="IntAct" id="O02333">
    <property type="interactions" value="2"/>
</dbReference>
<keyword evidence="2" id="KW-0862">Zinc</keyword>
<proteinExistence type="predicted"/>
<dbReference type="SUPFAM" id="SSF57850">
    <property type="entry name" value="RING/U-box"/>
    <property type="match status" value="1"/>
</dbReference>
<dbReference type="InterPro" id="IPR013083">
    <property type="entry name" value="Znf_RING/FYVE/PHD"/>
</dbReference>
<evidence type="ECO:0000313" key="8">
    <source>
        <dbReference type="WormBase" id="T24D1.3"/>
    </source>
</evidence>
<dbReference type="HOGENOM" id="CLU_957224_0_0_1"/>
<dbReference type="PROSITE" id="PS50089">
    <property type="entry name" value="ZF_RING_2"/>
    <property type="match status" value="1"/>
</dbReference>
<dbReference type="PANTHER" id="PTHR21578:SF9">
    <property type="entry name" value="RING-TYPE DOMAIN-CONTAINING PROTEIN"/>
    <property type="match status" value="1"/>
</dbReference>
<accession>O02333</accession>
<dbReference type="EMBL" id="BX284601">
    <property type="protein sequence ID" value="CAB03425.1"/>
    <property type="molecule type" value="Genomic_DNA"/>
</dbReference>
<evidence type="ECO:0000256" key="4">
    <source>
        <dbReference type="SAM" id="MobiDB-lite"/>
    </source>
</evidence>
<feature type="domain" description="RING-type" evidence="5">
    <location>
        <begin position="274"/>
        <end position="316"/>
    </location>
</feature>
<dbReference type="STRING" id="6239.T24D1.3.2"/>
<evidence type="ECO:0000313" key="6">
    <source>
        <dbReference type="EMBL" id="CAB03425.1"/>
    </source>
</evidence>
<dbReference type="InParanoid" id="O02333"/>
<dbReference type="Proteomes" id="UP000001940">
    <property type="component" value="Chromosome I"/>
</dbReference>
<dbReference type="UCSC" id="T24D1.3">
    <property type="organism name" value="c. elegans"/>
</dbReference>
<gene>
    <name evidence="6" type="ORF">CELE_T24D1.3</name>
    <name evidence="6 8" type="ORF">T24D1.3</name>
</gene>
<evidence type="ECO:0000256" key="2">
    <source>
        <dbReference type="ARBA" id="ARBA00022833"/>
    </source>
</evidence>
<feature type="region of interest" description="Disordered" evidence="4">
    <location>
        <begin position="60"/>
        <end position="157"/>
    </location>
</feature>
<feature type="compositionally biased region" description="Low complexity" evidence="4">
    <location>
        <begin position="80"/>
        <end position="92"/>
    </location>
</feature>
<dbReference type="AlphaFoldDB" id="O02333"/>
<protein>
    <submittedName>
        <fullName evidence="6">RING-type domain-containing protein</fullName>
    </submittedName>
</protein>
<dbReference type="FunCoup" id="O02333">
    <property type="interactions" value="3"/>
</dbReference>
<dbReference type="PIR" id="T25236">
    <property type="entry name" value="T25236"/>
</dbReference>